<dbReference type="InterPro" id="IPR006530">
    <property type="entry name" value="YD"/>
</dbReference>
<evidence type="ECO:0000256" key="2">
    <source>
        <dbReference type="SAM" id="Phobius"/>
    </source>
</evidence>
<organism evidence="3 4">
    <name type="scientific">Chryseobacterium gallinarum</name>
    <dbReference type="NCBI Taxonomy" id="1324352"/>
    <lineage>
        <taxon>Bacteria</taxon>
        <taxon>Pseudomonadati</taxon>
        <taxon>Bacteroidota</taxon>
        <taxon>Flavobacteriia</taxon>
        <taxon>Flavobacteriales</taxon>
        <taxon>Weeksellaceae</taxon>
        <taxon>Chryseobacterium group</taxon>
        <taxon>Chryseobacterium</taxon>
    </lineage>
</organism>
<feature type="transmembrane region" description="Helical" evidence="2">
    <location>
        <begin position="1206"/>
        <end position="1236"/>
    </location>
</feature>
<protein>
    <recommendedName>
        <fullName evidence="5">Type IV secretion protein Rhs</fullName>
    </recommendedName>
</protein>
<feature type="region of interest" description="Disordered" evidence="1">
    <location>
        <begin position="1387"/>
        <end position="1414"/>
    </location>
</feature>
<accession>A0ABX6KVZ0</accession>
<evidence type="ECO:0000313" key="3">
    <source>
        <dbReference type="EMBL" id="QIY92777.1"/>
    </source>
</evidence>
<keyword evidence="2" id="KW-1133">Transmembrane helix</keyword>
<evidence type="ECO:0000313" key="4">
    <source>
        <dbReference type="Proteomes" id="UP000501570"/>
    </source>
</evidence>
<dbReference type="NCBIfam" id="TIGR01643">
    <property type="entry name" value="YD_repeat_2x"/>
    <property type="match status" value="1"/>
</dbReference>
<keyword evidence="2" id="KW-0472">Membrane</keyword>
<dbReference type="InterPro" id="IPR022385">
    <property type="entry name" value="Rhs_assc_core"/>
</dbReference>
<keyword evidence="2" id="KW-0812">Transmembrane</keyword>
<gene>
    <name evidence="3" type="ORF">FOB44_17610</name>
</gene>
<dbReference type="NCBIfam" id="TIGR03696">
    <property type="entry name" value="Rhs_assc_core"/>
    <property type="match status" value="1"/>
</dbReference>
<dbReference type="Pfam" id="PF05593">
    <property type="entry name" value="RHS_repeat"/>
    <property type="match status" value="1"/>
</dbReference>
<dbReference type="Gene3D" id="2.180.10.10">
    <property type="entry name" value="RHS repeat-associated core"/>
    <property type="match status" value="1"/>
</dbReference>
<dbReference type="InterPro" id="IPR031325">
    <property type="entry name" value="RHS_repeat"/>
</dbReference>
<proteinExistence type="predicted"/>
<name>A0ABX6KVZ0_CHRGL</name>
<feature type="transmembrane region" description="Helical" evidence="2">
    <location>
        <begin position="1248"/>
        <end position="1267"/>
    </location>
</feature>
<reference evidence="3 4" key="1">
    <citation type="submission" date="2019-09" db="EMBL/GenBank/DDBJ databases">
        <title>FDA dAtabase for Regulatory Grade micrObial Sequences (FDA-ARGOS): Supporting development and validation of Infectious Disease Dx tests.</title>
        <authorList>
            <person name="Sciortino C."/>
            <person name="Tallon L."/>
            <person name="Sadzewicz L."/>
            <person name="Vavikolanu K."/>
            <person name="Mehta A."/>
            <person name="Aluvathingal J."/>
            <person name="Nadendla S."/>
            <person name="Nandy P."/>
            <person name="Geyer C."/>
            <person name="Yan Y."/>
            <person name="Sichtig H."/>
        </authorList>
    </citation>
    <scope>NUCLEOTIDE SEQUENCE [LARGE SCALE GENOMIC DNA]</scope>
    <source>
        <strain evidence="3 4">FDAARGOS_636</strain>
    </source>
</reference>
<evidence type="ECO:0000256" key="1">
    <source>
        <dbReference type="SAM" id="MobiDB-lite"/>
    </source>
</evidence>
<sequence length="1553" mass="172230">MYKNESSQVNGAWLRYSRTMYSISDLNADGKSDIVQVYSYSNKLNDTSRTIGSTVNGVISKGSPTFGVLDFDIQTILSFPTPPSFNIYQPYDDLSIHQPITNVIRSNNNYYNVFLFRKENVIKIKAPTGVDELKKIQSITQGGITTSAKYLEIVPDNTVNPNFYKNTKSELYPYVALNRMDRAYAVSQLIQDKKKQDFRYRSMISHFQGKGAIGYFQSARSSWYADTYENTKIWSGTEIDLANDGVPAKEWSIRTNDESKIFPTDLSENNTQLLSFKSINYQVDKILNGQVVTSVSDADKPRVVTAIMPETIKTVDFLTGKKTVTTTTYDKYYLPKQSIANVNDNYGITTSTFEYNHNPSGVGSDYYIGRPKSKINSIQAYGDTKSEKEEYTYENNLLKTLKIWNRDNTGYLLETYNYDNFGNLTQKVISNSVDSQTQTVKSEYDAKGRFVVKKTDNLGLITTFAYDDLGQVLNQVDPLGNTLVNTYDDWGKLLTSKTNLGGITNYKYERNDSNVIVTQYNPDGDISQKYTNKYGLEVKTSTKSFTQGQYISKIIMYDDLDRKISESEPFFDAEGLGSQWNYIKYDDTVYPAKVTVSLFTGKKMETIISGLTTTIKEMNGNGRTTSKTLDVLGNIVSSTDKGGNIVFSYNAAGEQTKAQYAENIVTTKYDAWGRRSEFNDPSNGLYKYEYDGFGKIKKIISPKGTKEYHYNDLGQLISQKEISTVDGGQATNKLISFQYDDKGRIISKSGTSKGNAYSSNVSYDAQGRTLSSSESSNGKYFIEKGITYDDKGRTVSYEKQLYSSGVLTKVQIENVYSNWNGELYQIKDKTTGKILWELKHKNAKGQTVKAKLGAAEVNNMYDTSNGFLTSVNHSSQVKQNILQLVYTFDAVKNELNSRITGGDFNITESFNYDDNNRLINWTNPVTGFKAQNGILNVYDSKGRILENDQVGKIKFDNPAKVYQPTGMTLNVAGTQNYTNDLIQNIIYNENNDPVFIDGEKGDVAFQYGLTNMRQRVTYGGNFGADQEGRFTKYYSLEGSFEVVKDNTTGKEKHVIYIGGTPYESNIIYVKNFTESSGSYKFLHKDYLGSILAISDEAGNKLEQRHFDAWGNLTHLQIGNGVIETDVNKIKETISAGSLILDRGYTSHEHFMEVGIIHMNGRLYDPLLRRFLNADENIQDPYNTQNYNKYGYVLNNPLMYNDPSGEFAFAAFAALLAKAVFTAVAIKAVTYTITALVEKNFSVNGFFRGVSYAAVWAIPSFIATFGIGELFQLSSVMSALGPVGTELMRMGTHALSMGALSTFTGGSFWRGALSAAFASVTGTLLRGAGGYLGTNTGRLIAGTAAGGVGSVLAGGNFWQGAMEGFMVMAFNHLTHEIRTVKMVEESFESGETADSAEATDSGGNDNEDPKKPKKVTAKQVQGGAYIVKSVGLSSGFIEAVDKTFGYSTKIFGKFATVGNYLAAGGQIIYDGVEYSQGKISGYRLSFRMGTTLTSAVAGAEVGAALGGPYGFVAGSVIAVGGTVTEKAWDTWWPQFKQGVNRFRNTMINNFMLAR</sequence>
<dbReference type="PANTHER" id="PTHR32305">
    <property type="match status" value="1"/>
</dbReference>
<evidence type="ECO:0008006" key="5">
    <source>
        <dbReference type="Google" id="ProtNLM"/>
    </source>
</evidence>
<dbReference type="Proteomes" id="UP000501570">
    <property type="component" value="Chromosome"/>
</dbReference>
<dbReference type="EMBL" id="CP050995">
    <property type="protein sequence ID" value="QIY92777.1"/>
    <property type="molecule type" value="Genomic_DNA"/>
</dbReference>
<keyword evidence="4" id="KW-1185">Reference proteome</keyword>
<dbReference type="PANTHER" id="PTHR32305:SF15">
    <property type="entry name" value="PROTEIN RHSA-RELATED"/>
    <property type="match status" value="1"/>
</dbReference>
<dbReference type="InterPro" id="IPR050708">
    <property type="entry name" value="T6SS_VgrG/RHS"/>
</dbReference>